<protein>
    <submittedName>
        <fullName evidence="3">Uncharacterized protein</fullName>
    </submittedName>
</protein>
<feature type="signal peptide" evidence="2">
    <location>
        <begin position="1"/>
        <end position="23"/>
    </location>
</feature>
<dbReference type="EMBL" id="CM003159">
    <property type="protein sequence ID" value="KIS66083.1"/>
    <property type="molecule type" value="Genomic_DNA"/>
</dbReference>
<feature type="chain" id="PRO_5002228647" evidence="2">
    <location>
        <begin position="24"/>
        <end position="175"/>
    </location>
</feature>
<dbReference type="RefSeq" id="XP_011392191.1">
    <property type="nucleotide sequence ID" value="XM_011393889.1"/>
</dbReference>
<keyword evidence="2" id="KW-0732">Signal</keyword>
<gene>
    <name evidence="3" type="ORF">UMAG_05824</name>
</gene>
<accession>A0A0D1CGJ3</accession>
<dbReference type="KEGG" id="uma:UMAG_05824"/>
<reference evidence="3 4" key="1">
    <citation type="journal article" date="2006" name="Nature">
        <title>Insights from the genome of the biotrophic fungal plant pathogen Ustilago maydis.</title>
        <authorList>
            <person name="Kamper J."/>
            <person name="Kahmann R."/>
            <person name="Bolker M."/>
            <person name="Ma L.J."/>
            <person name="Brefort T."/>
            <person name="Saville B.J."/>
            <person name="Banuett F."/>
            <person name="Kronstad J.W."/>
            <person name="Gold S.E."/>
            <person name="Muller O."/>
            <person name="Perlin M.H."/>
            <person name="Wosten H.A."/>
            <person name="de Vries R."/>
            <person name="Ruiz-Herrera J."/>
            <person name="Reynaga-Pena C.G."/>
            <person name="Snetselaar K."/>
            <person name="McCann M."/>
            <person name="Perez-Martin J."/>
            <person name="Feldbrugge M."/>
            <person name="Basse C.W."/>
            <person name="Steinberg G."/>
            <person name="Ibeas J.I."/>
            <person name="Holloman W."/>
            <person name="Guzman P."/>
            <person name="Farman M."/>
            <person name="Stajich J.E."/>
            <person name="Sentandreu R."/>
            <person name="Gonzalez-Prieto J.M."/>
            <person name="Kennell J.C."/>
            <person name="Molina L."/>
            <person name="Schirawski J."/>
            <person name="Mendoza-Mendoza A."/>
            <person name="Greilinger D."/>
            <person name="Munch K."/>
            <person name="Rossel N."/>
            <person name="Scherer M."/>
            <person name="Vranes M."/>
            <person name="Ladendorf O."/>
            <person name="Vincon V."/>
            <person name="Fuchs U."/>
            <person name="Sandrock B."/>
            <person name="Meng S."/>
            <person name="Ho E.C."/>
            <person name="Cahill M.J."/>
            <person name="Boyce K.J."/>
            <person name="Klose J."/>
            <person name="Klosterman S.J."/>
            <person name="Deelstra H.J."/>
            <person name="Ortiz-Castellanos L."/>
            <person name="Li W."/>
            <person name="Sanchez-Alonso P."/>
            <person name="Schreier P.H."/>
            <person name="Hauser-Hahn I."/>
            <person name="Vaupel M."/>
            <person name="Koopmann E."/>
            <person name="Friedrich G."/>
            <person name="Voss H."/>
            <person name="Schluter T."/>
            <person name="Margolis J."/>
            <person name="Platt D."/>
            <person name="Swimmer C."/>
            <person name="Gnirke A."/>
            <person name="Chen F."/>
            <person name="Vysotskaia V."/>
            <person name="Mannhaupt G."/>
            <person name="Guldener U."/>
            <person name="Munsterkotter M."/>
            <person name="Haase D."/>
            <person name="Oesterheld M."/>
            <person name="Mewes H.W."/>
            <person name="Mauceli E.W."/>
            <person name="DeCaprio D."/>
            <person name="Wade C.M."/>
            <person name="Butler J."/>
            <person name="Young S."/>
            <person name="Jaffe D.B."/>
            <person name="Calvo S."/>
            <person name="Nusbaum C."/>
            <person name="Galagan J."/>
            <person name="Birren B.W."/>
        </authorList>
    </citation>
    <scope>NUCLEOTIDE SEQUENCE [LARGE SCALE GENOMIC DNA]</scope>
    <source>
        <strain evidence="4">DSM 14603 / FGSC 9021 / UM521</strain>
    </source>
</reference>
<keyword evidence="4" id="KW-1185">Reference proteome</keyword>
<name>A0A0D1CGJ3_MYCMD</name>
<feature type="region of interest" description="Disordered" evidence="1">
    <location>
        <begin position="146"/>
        <end position="175"/>
    </location>
</feature>
<dbReference type="Proteomes" id="UP000000561">
    <property type="component" value="Chromosome 20"/>
</dbReference>
<evidence type="ECO:0000256" key="1">
    <source>
        <dbReference type="SAM" id="MobiDB-lite"/>
    </source>
</evidence>
<feature type="region of interest" description="Disordered" evidence="1">
    <location>
        <begin position="71"/>
        <end position="106"/>
    </location>
</feature>
<dbReference type="VEuPathDB" id="FungiDB:UMAG_05824"/>
<dbReference type="GeneID" id="23565605"/>
<organism evidence="3 4">
    <name type="scientific">Mycosarcoma maydis</name>
    <name type="common">Corn smut fungus</name>
    <name type="synonym">Ustilago maydis</name>
    <dbReference type="NCBI Taxonomy" id="5270"/>
    <lineage>
        <taxon>Eukaryota</taxon>
        <taxon>Fungi</taxon>
        <taxon>Dikarya</taxon>
        <taxon>Basidiomycota</taxon>
        <taxon>Ustilaginomycotina</taxon>
        <taxon>Ustilaginomycetes</taxon>
        <taxon>Ustilaginales</taxon>
        <taxon>Ustilaginaceae</taxon>
        <taxon>Mycosarcoma</taxon>
    </lineage>
</organism>
<evidence type="ECO:0000256" key="2">
    <source>
        <dbReference type="SAM" id="SignalP"/>
    </source>
</evidence>
<evidence type="ECO:0000313" key="3">
    <source>
        <dbReference type="EMBL" id="KIS66083.1"/>
    </source>
</evidence>
<evidence type="ECO:0000313" key="4">
    <source>
        <dbReference type="Proteomes" id="UP000000561"/>
    </source>
</evidence>
<proteinExistence type="predicted"/>
<dbReference type="InParanoid" id="A0A0D1CGJ3"/>
<dbReference type="AlphaFoldDB" id="A0A0D1CGJ3"/>
<sequence length="175" mass="19176">MWLVSLLTLLLVLCMLSADRVTAAPIPRPGFESLTALSDEVTHVSSSRAPSLHQELDLINDFGSRATSAAHTLATPPTTPTHNSGPVRAPLGVVRSHSDPSLSRSGFTVDFGTTRRRLDLNQDHIDQHDENMRILKAELRQRISLSSNRATRRLGTEAPPNTPESVHEKRRSSSS</sequence>